<dbReference type="AlphaFoldDB" id="A0A4R6IRU9"/>
<comment type="caution">
    <text evidence="3">The sequence shown here is derived from an EMBL/GenBank/DDBJ whole genome shotgun (WGS) entry which is preliminary data.</text>
</comment>
<dbReference type="GO" id="GO:0000062">
    <property type="term" value="F:fatty-acyl-CoA binding"/>
    <property type="evidence" value="ECO:0007669"/>
    <property type="project" value="InterPro"/>
</dbReference>
<proteinExistence type="predicted"/>
<dbReference type="Proteomes" id="UP000295741">
    <property type="component" value="Unassembled WGS sequence"/>
</dbReference>
<dbReference type="InterPro" id="IPR014352">
    <property type="entry name" value="FERM/acyl-CoA-bd_prot_sf"/>
</dbReference>
<dbReference type="RefSeq" id="WP_133475712.1">
    <property type="nucleotide sequence ID" value="NZ_SNWP01000014.1"/>
</dbReference>
<organism evidence="3 4">
    <name type="scientific">Sediminibacterium goheungense</name>
    <dbReference type="NCBI Taxonomy" id="1086393"/>
    <lineage>
        <taxon>Bacteria</taxon>
        <taxon>Pseudomonadati</taxon>
        <taxon>Bacteroidota</taxon>
        <taxon>Chitinophagia</taxon>
        <taxon>Chitinophagales</taxon>
        <taxon>Chitinophagaceae</taxon>
        <taxon>Sediminibacterium</taxon>
    </lineage>
</organism>
<dbReference type="SUPFAM" id="SSF47027">
    <property type="entry name" value="Acyl-CoA binding protein"/>
    <property type="match status" value="1"/>
</dbReference>
<dbReference type="PRINTS" id="PR00689">
    <property type="entry name" value="ACOABINDINGP"/>
</dbReference>
<dbReference type="Gene3D" id="1.20.80.10">
    <property type="match status" value="1"/>
</dbReference>
<dbReference type="PANTHER" id="PTHR23310:SF62">
    <property type="entry name" value="ACYL-COA BINDING PROTEIN 1, ISOFORM A"/>
    <property type="match status" value="1"/>
</dbReference>
<evidence type="ECO:0000256" key="1">
    <source>
        <dbReference type="ARBA" id="ARBA00023121"/>
    </source>
</evidence>
<name>A0A4R6IRU9_9BACT</name>
<accession>A0A4R6IRU9</accession>
<keyword evidence="1" id="KW-0446">Lipid-binding</keyword>
<protein>
    <submittedName>
        <fullName evidence="3">Acyl-CoA-binding protein</fullName>
    </submittedName>
</protein>
<reference evidence="3 4" key="1">
    <citation type="submission" date="2019-03" db="EMBL/GenBank/DDBJ databases">
        <title>Genomic Encyclopedia of Archaeal and Bacterial Type Strains, Phase II (KMG-II): from individual species to whole genera.</title>
        <authorList>
            <person name="Goeker M."/>
        </authorList>
    </citation>
    <scope>NUCLEOTIDE SEQUENCE [LARGE SCALE GENOMIC DNA]</scope>
    <source>
        <strain evidence="3 4">DSM 28323</strain>
    </source>
</reference>
<dbReference type="PROSITE" id="PS51228">
    <property type="entry name" value="ACB_2"/>
    <property type="match status" value="1"/>
</dbReference>
<dbReference type="OrthoDB" id="981216at2"/>
<dbReference type="Pfam" id="PF00887">
    <property type="entry name" value="ACBP"/>
    <property type="match status" value="1"/>
</dbReference>
<evidence type="ECO:0000259" key="2">
    <source>
        <dbReference type="PROSITE" id="PS51228"/>
    </source>
</evidence>
<dbReference type="EMBL" id="SNWP01000014">
    <property type="protein sequence ID" value="TDO25143.1"/>
    <property type="molecule type" value="Genomic_DNA"/>
</dbReference>
<gene>
    <name evidence="3" type="ORF">BC659_3159</name>
</gene>
<keyword evidence="4" id="KW-1185">Reference proteome</keyword>
<dbReference type="GO" id="GO:0006631">
    <property type="term" value="P:fatty acid metabolic process"/>
    <property type="evidence" value="ECO:0007669"/>
    <property type="project" value="TreeGrafter"/>
</dbReference>
<dbReference type="PANTHER" id="PTHR23310">
    <property type="entry name" value="ACYL-COA-BINDING PROTEIN, ACBP"/>
    <property type="match status" value="1"/>
</dbReference>
<sequence length="86" mass="9686">MSLQELFTAAVANSKTLTEKPDNETLLKLYSLYKQATEGDNNEAAPENMFDFVAKFKHEAWAKLKGLTKEDAMQQYIDLVTKLKGA</sequence>
<evidence type="ECO:0000313" key="3">
    <source>
        <dbReference type="EMBL" id="TDO25143.1"/>
    </source>
</evidence>
<dbReference type="InterPro" id="IPR035984">
    <property type="entry name" value="Acyl-CoA-binding_sf"/>
</dbReference>
<evidence type="ECO:0000313" key="4">
    <source>
        <dbReference type="Proteomes" id="UP000295741"/>
    </source>
</evidence>
<feature type="domain" description="ACB" evidence="2">
    <location>
        <begin position="3"/>
        <end position="86"/>
    </location>
</feature>
<dbReference type="InterPro" id="IPR000582">
    <property type="entry name" value="Acyl-CoA-binding_protein"/>
</dbReference>